<gene>
    <name evidence="3" type="ORF">ACH5RR_028465</name>
</gene>
<dbReference type="Pfam" id="PF07734">
    <property type="entry name" value="FBA_1"/>
    <property type="match status" value="1"/>
</dbReference>
<dbReference type="Gene3D" id="1.20.1280.50">
    <property type="match status" value="1"/>
</dbReference>
<dbReference type="PANTHER" id="PTHR31672">
    <property type="entry name" value="BNACNNG10540D PROTEIN"/>
    <property type="match status" value="1"/>
</dbReference>
<feature type="region of interest" description="Disordered" evidence="1">
    <location>
        <begin position="402"/>
        <end position="421"/>
    </location>
</feature>
<dbReference type="InterPro" id="IPR001810">
    <property type="entry name" value="F-box_dom"/>
</dbReference>
<name>A0ABD2YSL2_9GENT</name>
<comment type="caution">
    <text evidence="3">The sequence shown here is derived from an EMBL/GenBank/DDBJ whole genome shotgun (WGS) entry which is preliminary data.</text>
</comment>
<reference evidence="3 4" key="1">
    <citation type="submission" date="2024-11" db="EMBL/GenBank/DDBJ databases">
        <title>A near-complete genome assembly of Cinchona calisaya.</title>
        <authorList>
            <person name="Lian D.C."/>
            <person name="Zhao X.W."/>
            <person name="Wei L."/>
        </authorList>
    </citation>
    <scope>NUCLEOTIDE SEQUENCE [LARGE SCALE GENOMIC DNA]</scope>
    <source>
        <tissue evidence="3">Nenye</tissue>
    </source>
</reference>
<dbReference type="CDD" id="cd22157">
    <property type="entry name" value="F-box_AtFBW1-like"/>
    <property type="match status" value="1"/>
</dbReference>
<protein>
    <recommendedName>
        <fullName evidence="2">F-box domain-containing protein</fullName>
    </recommendedName>
</protein>
<keyword evidence="4" id="KW-1185">Reference proteome</keyword>
<dbReference type="InterPro" id="IPR050796">
    <property type="entry name" value="SCF_F-box_component"/>
</dbReference>
<dbReference type="InterPro" id="IPR036047">
    <property type="entry name" value="F-box-like_dom_sf"/>
</dbReference>
<dbReference type="Pfam" id="PF00646">
    <property type="entry name" value="F-box"/>
    <property type="match status" value="1"/>
</dbReference>
<feature type="domain" description="F-box" evidence="2">
    <location>
        <begin position="45"/>
        <end position="91"/>
    </location>
</feature>
<dbReference type="Proteomes" id="UP001630127">
    <property type="component" value="Unassembled WGS sequence"/>
</dbReference>
<dbReference type="InterPro" id="IPR017451">
    <property type="entry name" value="F-box-assoc_interact_dom"/>
</dbReference>
<dbReference type="InterPro" id="IPR006527">
    <property type="entry name" value="F-box-assoc_dom_typ1"/>
</dbReference>
<organism evidence="3 4">
    <name type="scientific">Cinchona calisaya</name>
    <dbReference type="NCBI Taxonomy" id="153742"/>
    <lineage>
        <taxon>Eukaryota</taxon>
        <taxon>Viridiplantae</taxon>
        <taxon>Streptophyta</taxon>
        <taxon>Embryophyta</taxon>
        <taxon>Tracheophyta</taxon>
        <taxon>Spermatophyta</taxon>
        <taxon>Magnoliopsida</taxon>
        <taxon>eudicotyledons</taxon>
        <taxon>Gunneridae</taxon>
        <taxon>Pentapetalae</taxon>
        <taxon>asterids</taxon>
        <taxon>lamiids</taxon>
        <taxon>Gentianales</taxon>
        <taxon>Rubiaceae</taxon>
        <taxon>Cinchonoideae</taxon>
        <taxon>Cinchoneae</taxon>
        <taxon>Cinchona</taxon>
    </lineage>
</organism>
<dbReference type="NCBIfam" id="TIGR01640">
    <property type="entry name" value="F_box_assoc_1"/>
    <property type="match status" value="1"/>
</dbReference>
<dbReference type="EMBL" id="JBJUIK010000012">
    <property type="protein sequence ID" value="KAL3509064.1"/>
    <property type="molecule type" value="Genomic_DNA"/>
</dbReference>
<proteinExistence type="predicted"/>
<dbReference type="PANTHER" id="PTHR31672:SF13">
    <property type="entry name" value="F-BOX PROTEIN CPR30-LIKE"/>
    <property type="match status" value="1"/>
</dbReference>
<evidence type="ECO:0000259" key="2">
    <source>
        <dbReference type="PROSITE" id="PS50181"/>
    </source>
</evidence>
<accession>A0ABD2YSL2</accession>
<evidence type="ECO:0000256" key="1">
    <source>
        <dbReference type="SAM" id="MobiDB-lite"/>
    </source>
</evidence>
<dbReference type="SMART" id="SM00256">
    <property type="entry name" value="FBOX"/>
    <property type="match status" value="1"/>
</dbReference>
<dbReference type="SUPFAM" id="SSF81383">
    <property type="entry name" value="F-box domain"/>
    <property type="match status" value="1"/>
</dbReference>
<sequence>MSIRGIINSLKLCFLCPGCKTPRAKPNSELETRRTNAAAASDSEDPLLLPLPDEINYEILSRLPVKSLLRFQCVSKSWLSIISSPHFIKSHLNFVSSSTDNQRILLLFIRYDNQIVNCSVNCLLYQQPIDAIPTNFPTFALRGEFAIMGCCDGMMICSSLIKRCYFLWNPSTRKSKELPNLGIESENKYDVFLGLGYDETTDDYKVVGIVCLLGHNLKPCSVKIKVYTTRSECWRTIEEDFPGDYIWQESSSSKFLNGKLHWVVKKDQHYKSIFTVDLETERYVEFQGPDCIRYTMAILEILKGRLCLLCNYDYCHPTEMWIMMEYGVKESWTKVLTIPRLSSSRWCVYKLFGASENGEVLLNVGGSLVLFNAKDQSFKDYLSLAFDGIVYVESLVSPYANDAPERELQQEDQSKKPGWDR</sequence>
<dbReference type="AlphaFoldDB" id="A0ABD2YSL2"/>
<evidence type="ECO:0000313" key="3">
    <source>
        <dbReference type="EMBL" id="KAL3509064.1"/>
    </source>
</evidence>
<feature type="compositionally biased region" description="Basic and acidic residues" evidence="1">
    <location>
        <begin position="403"/>
        <end position="421"/>
    </location>
</feature>
<dbReference type="PROSITE" id="PS50181">
    <property type="entry name" value="FBOX"/>
    <property type="match status" value="1"/>
</dbReference>
<evidence type="ECO:0000313" key="4">
    <source>
        <dbReference type="Proteomes" id="UP001630127"/>
    </source>
</evidence>